<dbReference type="GO" id="GO:0009451">
    <property type="term" value="P:RNA modification"/>
    <property type="evidence" value="ECO:0007669"/>
    <property type="project" value="InterPro"/>
</dbReference>
<dbReference type="AlphaFoldDB" id="A0AAD7LIA9"/>
<dbReference type="Pfam" id="PF14432">
    <property type="entry name" value="DYW_deaminase"/>
    <property type="match status" value="1"/>
</dbReference>
<keyword evidence="6" id="KW-1185">Reference proteome</keyword>
<dbReference type="FunFam" id="1.25.40.10:FF:000344">
    <property type="entry name" value="Pentatricopeptide repeat-containing protein"/>
    <property type="match status" value="1"/>
</dbReference>
<dbReference type="NCBIfam" id="TIGR00756">
    <property type="entry name" value="PPR"/>
    <property type="match status" value="6"/>
</dbReference>
<comment type="similarity">
    <text evidence="1">Belongs to the PPR family. PCMP-H subfamily.</text>
</comment>
<dbReference type="SUPFAM" id="SSF48452">
    <property type="entry name" value="TPR-like"/>
    <property type="match status" value="1"/>
</dbReference>
<evidence type="ECO:0000313" key="6">
    <source>
        <dbReference type="Proteomes" id="UP001163823"/>
    </source>
</evidence>
<organism evidence="5 6">
    <name type="scientific">Quillaja saponaria</name>
    <name type="common">Soap bark tree</name>
    <dbReference type="NCBI Taxonomy" id="32244"/>
    <lineage>
        <taxon>Eukaryota</taxon>
        <taxon>Viridiplantae</taxon>
        <taxon>Streptophyta</taxon>
        <taxon>Embryophyta</taxon>
        <taxon>Tracheophyta</taxon>
        <taxon>Spermatophyta</taxon>
        <taxon>Magnoliopsida</taxon>
        <taxon>eudicotyledons</taxon>
        <taxon>Gunneridae</taxon>
        <taxon>Pentapetalae</taxon>
        <taxon>rosids</taxon>
        <taxon>fabids</taxon>
        <taxon>Fabales</taxon>
        <taxon>Quillajaceae</taxon>
        <taxon>Quillaja</taxon>
    </lineage>
</organism>
<keyword evidence="2" id="KW-0677">Repeat</keyword>
<dbReference type="Gene3D" id="1.25.40.10">
    <property type="entry name" value="Tetratricopeptide repeat domain"/>
    <property type="match status" value="6"/>
</dbReference>
<evidence type="ECO:0000256" key="1">
    <source>
        <dbReference type="ARBA" id="ARBA00006643"/>
    </source>
</evidence>
<feature type="repeat" description="PPR" evidence="3">
    <location>
        <begin position="454"/>
        <end position="488"/>
    </location>
</feature>
<feature type="domain" description="DYW" evidence="4">
    <location>
        <begin position="774"/>
        <end position="848"/>
    </location>
</feature>
<feature type="repeat" description="PPR" evidence="3">
    <location>
        <begin position="423"/>
        <end position="453"/>
    </location>
</feature>
<evidence type="ECO:0000256" key="2">
    <source>
        <dbReference type="ARBA" id="ARBA00022737"/>
    </source>
</evidence>
<dbReference type="InterPro" id="IPR002885">
    <property type="entry name" value="PPR_rpt"/>
</dbReference>
<evidence type="ECO:0000259" key="4">
    <source>
        <dbReference type="Pfam" id="PF14432"/>
    </source>
</evidence>
<dbReference type="KEGG" id="qsa:O6P43_019384"/>
<dbReference type="Pfam" id="PF20431">
    <property type="entry name" value="E_motif"/>
    <property type="match status" value="1"/>
</dbReference>
<protein>
    <submittedName>
        <fullName evidence="5">Pentatricopeptide repeat-containing protein</fullName>
    </submittedName>
</protein>
<feature type="repeat" description="PPR" evidence="3">
    <location>
        <begin position="555"/>
        <end position="589"/>
    </location>
</feature>
<dbReference type="Pfam" id="PF13041">
    <property type="entry name" value="PPR_2"/>
    <property type="match status" value="3"/>
</dbReference>
<dbReference type="InterPro" id="IPR011990">
    <property type="entry name" value="TPR-like_helical_dom_sf"/>
</dbReference>
<dbReference type="InterPro" id="IPR046848">
    <property type="entry name" value="E_motif"/>
</dbReference>
<feature type="repeat" description="PPR" evidence="3">
    <location>
        <begin position="590"/>
        <end position="625"/>
    </location>
</feature>
<dbReference type="PROSITE" id="PS51375">
    <property type="entry name" value="PPR"/>
    <property type="match status" value="6"/>
</dbReference>
<dbReference type="PANTHER" id="PTHR47926">
    <property type="entry name" value="PENTATRICOPEPTIDE REPEAT-CONTAINING PROTEIN"/>
    <property type="match status" value="1"/>
</dbReference>
<dbReference type="FunFam" id="1.25.40.10:FF:000690">
    <property type="entry name" value="Pentatricopeptide repeat-containing protein"/>
    <property type="match status" value="1"/>
</dbReference>
<evidence type="ECO:0000256" key="3">
    <source>
        <dbReference type="PROSITE-ProRule" id="PRU00708"/>
    </source>
</evidence>
<gene>
    <name evidence="5" type="ORF">O6P43_019384</name>
</gene>
<proteinExistence type="inferred from homology"/>
<dbReference type="EMBL" id="JARAOO010000008">
    <property type="protein sequence ID" value="KAJ7958700.1"/>
    <property type="molecule type" value="Genomic_DNA"/>
</dbReference>
<reference evidence="5" key="1">
    <citation type="journal article" date="2023" name="Science">
        <title>Elucidation of the pathway for biosynthesis of saponin adjuvants from the soapbark tree.</title>
        <authorList>
            <person name="Reed J."/>
            <person name="Orme A."/>
            <person name="El-Demerdash A."/>
            <person name="Owen C."/>
            <person name="Martin L.B.B."/>
            <person name="Misra R.C."/>
            <person name="Kikuchi S."/>
            <person name="Rejzek M."/>
            <person name="Martin A.C."/>
            <person name="Harkess A."/>
            <person name="Leebens-Mack J."/>
            <person name="Louveau T."/>
            <person name="Stephenson M.J."/>
            <person name="Osbourn A."/>
        </authorList>
    </citation>
    <scope>NUCLEOTIDE SEQUENCE</scope>
    <source>
        <strain evidence="5">S10</strain>
    </source>
</reference>
<feature type="repeat" description="PPR" evidence="3">
    <location>
        <begin position="189"/>
        <end position="223"/>
    </location>
</feature>
<sequence length="848" mass="96381">MAVAFPTFYFPPRKPNGSPMCISSSRSNCITMLKSCSKIREFSQIHAHLISTKLIYDPLIASHVLWFFISRENVNQGRRILTQNYDLETIVWNTLIENKLKDGSLGEVFVIYYHMMKQGVPLDISTFHFLIQACSRISNPQLGIELHCRILKSDFGANRSLKNNLMGLYSKYGRLEEVCKLFEEMPSRNVVSWNTMISCYVHLGMPQMALNLFEVMQIEKAEPDTITMISLVSACSKLRDLKMGKKLHRYTEKNELEISGNLLNCLVDMYIKCGEMEKAHHLVGKSKSEIDIVLSTTLISAYLKSNNIDMASKLFDQITERNLISWMTMISGYVQGGYYYESLNLFGQMRLENVSPDDILLVQALSATTHVGYGKFGRSIHNLVVKYGMVVNGFLGNALVDFYAKCQQLDEASKIFKQLPVKSIVSWNSMLHGFCKCDDVRKARDFFNSIPDKDVISWNTMINCYASSHQFEEMIELFTEMQQLNVKPDKVTLVSLLSSCASVGALTSGIWVHIYIRKKHFELDNLLATALIDMYGKCGSIEKAYEVFSETTEKNVFVWTAIIGAHAMEGQAWKAIDLFIEMEDEGKRPDHVTFIALLSACSHGGLIDEGYKYFDHMSKTYGITPQIQHYGCMVDLLGRVGHLEEAMEFIETMPLQPDACIWSALLRASASHQNVELAAFAFEHLVDLDPRNDAAYVLLANTYAKAGVWDKVSWARKKLYELGLQKQPGCSMIEQDGVVHAFTSGDFSNPLSQHIYFMLDEMENLIAQELQECQQPPSRHSEKLAVAFGLIGSTRGTPIRVVNNLRICGECHLTMKLISQAYGREIIIRDNYRFHRFQNGYCSCKDYW</sequence>
<name>A0AAD7LIA9_QUISA</name>
<dbReference type="GO" id="GO:0003729">
    <property type="term" value="F:mRNA binding"/>
    <property type="evidence" value="ECO:0007669"/>
    <property type="project" value="UniProtKB-ARBA"/>
</dbReference>
<feature type="repeat" description="PPR" evidence="3">
    <location>
        <begin position="322"/>
        <end position="356"/>
    </location>
</feature>
<evidence type="ECO:0000313" key="5">
    <source>
        <dbReference type="EMBL" id="KAJ7958700.1"/>
    </source>
</evidence>
<dbReference type="PANTHER" id="PTHR47926:SF436">
    <property type="entry name" value="PENTATRICOPEPTIDE REPEAT-CONTAINING PROTEIN ELI1, CHLOROPLASTIC-LIKE ISOFORM X2"/>
    <property type="match status" value="1"/>
</dbReference>
<dbReference type="InterPro" id="IPR032867">
    <property type="entry name" value="DYW_dom"/>
</dbReference>
<comment type="caution">
    <text evidence="5">The sequence shown here is derived from an EMBL/GenBank/DDBJ whole genome shotgun (WGS) entry which is preliminary data.</text>
</comment>
<accession>A0AAD7LIA9</accession>
<dbReference type="Proteomes" id="UP001163823">
    <property type="component" value="Chromosome 8"/>
</dbReference>
<dbReference type="GO" id="GO:0008270">
    <property type="term" value="F:zinc ion binding"/>
    <property type="evidence" value="ECO:0007669"/>
    <property type="project" value="InterPro"/>
</dbReference>
<dbReference type="Pfam" id="PF01535">
    <property type="entry name" value="PPR"/>
    <property type="match status" value="5"/>
</dbReference>
<dbReference type="InterPro" id="IPR046960">
    <property type="entry name" value="PPR_At4g14850-like_plant"/>
</dbReference>
<dbReference type="FunFam" id="1.25.40.10:FF:000348">
    <property type="entry name" value="Pentatricopeptide repeat-containing protein chloroplastic"/>
    <property type="match status" value="1"/>
</dbReference>